<dbReference type="Gene3D" id="3.40.30.110">
    <property type="match status" value="1"/>
</dbReference>
<dbReference type="Gene3D" id="1.20.1050.10">
    <property type="match status" value="1"/>
</dbReference>
<organism evidence="3 4">
    <name type="scientific">Mycena venus</name>
    <dbReference type="NCBI Taxonomy" id="2733690"/>
    <lineage>
        <taxon>Eukaryota</taxon>
        <taxon>Fungi</taxon>
        <taxon>Dikarya</taxon>
        <taxon>Basidiomycota</taxon>
        <taxon>Agaricomycotina</taxon>
        <taxon>Agaricomycetes</taxon>
        <taxon>Agaricomycetidae</taxon>
        <taxon>Agaricales</taxon>
        <taxon>Marasmiineae</taxon>
        <taxon>Mycenaceae</taxon>
        <taxon>Mycena</taxon>
    </lineage>
</organism>
<dbReference type="InterPro" id="IPR036249">
    <property type="entry name" value="Thioredoxin-like_sf"/>
</dbReference>
<dbReference type="Pfam" id="PF25907">
    <property type="entry name" value="DUF7962"/>
    <property type="match status" value="1"/>
</dbReference>
<comment type="caution">
    <text evidence="3">The sequence shown here is derived from an EMBL/GenBank/DDBJ whole genome shotgun (WGS) entry which is preliminary data.</text>
</comment>
<feature type="domain" description="DUF7962" evidence="2">
    <location>
        <begin position="146"/>
        <end position="241"/>
    </location>
</feature>
<evidence type="ECO:0000313" key="4">
    <source>
        <dbReference type="Proteomes" id="UP000620124"/>
    </source>
</evidence>
<sequence length="351" mass="39398">MSDVILYGYDVSPFTVKVIHSFLLHHWLVAHIRQIDYVLLLKNIRHEKVIVANMIPRPEITDLLGVTYRRIPILVIGNDVYCDTSLITSALERRFPASQGYGTIFPNRKHGGGADTGLIKAFVKHWADTALFFLGVRVIDWERRPPEFIKDRSTFLGGQINLEALVAGRGNALSTLSTHLFLVEEQLSDGREWLFDTELPSLADVSVQVIFAWIRRNHVAESLFDPGIFPKFLEWFARMTAYFEELKQKQPVTPRISGEAAAARIAAAPFEPYAVVGFDTREGERLGVKLGDDVSIDREDSANMQVNFPTVGKLVALNREEFVVEGTGSAGRVRCHFPRIGFTASLVSQSK</sequence>
<dbReference type="GO" id="GO:0016740">
    <property type="term" value="F:transferase activity"/>
    <property type="evidence" value="ECO:0007669"/>
    <property type="project" value="UniProtKB-KW"/>
</dbReference>
<dbReference type="Pfam" id="PF13417">
    <property type="entry name" value="GST_N_3"/>
    <property type="match status" value="1"/>
</dbReference>
<dbReference type="EMBL" id="JACAZI010000009">
    <property type="protein sequence ID" value="KAF7351954.1"/>
    <property type="molecule type" value="Genomic_DNA"/>
</dbReference>
<dbReference type="Proteomes" id="UP000620124">
    <property type="component" value="Unassembled WGS sequence"/>
</dbReference>
<keyword evidence="4" id="KW-1185">Reference proteome</keyword>
<dbReference type="InterPro" id="IPR058268">
    <property type="entry name" value="DUF7962"/>
</dbReference>
<dbReference type="SUPFAM" id="SSF47616">
    <property type="entry name" value="GST C-terminal domain-like"/>
    <property type="match status" value="1"/>
</dbReference>
<dbReference type="OrthoDB" id="202840at2759"/>
<feature type="domain" description="GST N-terminal" evidence="1">
    <location>
        <begin position="32"/>
        <end position="98"/>
    </location>
</feature>
<gene>
    <name evidence="3" type="ORF">MVEN_01157500</name>
</gene>
<keyword evidence="3" id="KW-0808">Transferase</keyword>
<evidence type="ECO:0000313" key="3">
    <source>
        <dbReference type="EMBL" id="KAF7351954.1"/>
    </source>
</evidence>
<accession>A0A8H7CVF2</accession>
<name>A0A8H7CVF2_9AGAR</name>
<dbReference type="AlphaFoldDB" id="A0A8H7CVF2"/>
<dbReference type="InterPro" id="IPR004045">
    <property type="entry name" value="Glutathione_S-Trfase_N"/>
</dbReference>
<proteinExistence type="predicted"/>
<dbReference type="CDD" id="cd00299">
    <property type="entry name" value="GST_C_family"/>
    <property type="match status" value="1"/>
</dbReference>
<dbReference type="SUPFAM" id="SSF52833">
    <property type="entry name" value="Thioredoxin-like"/>
    <property type="match status" value="1"/>
</dbReference>
<evidence type="ECO:0000259" key="2">
    <source>
        <dbReference type="Pfam" id="PF25907"/>
    </source>
</evidence>
<evidence type="ECO:0000259" key="1">
    <source>
        <dbReference type="Pfam" id="PF13417"/>
    </source>
</evidence>
<protein>
    <submittedName>
        <fullName evidence="3">Glutathione s-transferase</fullName>
    </submittedName>
</protein>
<reference evidence="3" key="1">
    <citation type="submission" date="2020-05" db="EMBL/GenBank/DDBJ databases">
        <title>Mycena genomes resolve the evolution of fungal bioluminescence.</title>
        <authorList>
            <person name="Tsai I.J."/>
        </authorList>
    </citation>
    <scope>NUCLEOTIDE SEQUENCE</scope>
    <source>
        <strain evidence="3">CCC161011</strain>
    </source>
</reference>
<dbReference type="InterPro" id="IPR036282">
    <property type="entry name" value="Glutathione-S-Trfase_C_sf"/>
</dbReference>